<protein>
    <submittedName>
        <fullName evidence="1">Uncharacterized protein</fullName>
    </submittedName>
</protein>
<gene>
    <name evidence="1" type="ORF">CBM2634_U90005</name>
</gene>
<sequence>MNPRARHGTAARVRSAGRLPGQCRAVAAALYAGHAWLPHLYRSDREIPAGAGRDGAGASLCRWRRHPRDRAAADAVAGVCGWRAAARCWRWSTSAATAGMWAWERTWTTTSWPDCGGYWYHQQRRQPHPAVHDTRFQERLLAALARATGTGLP</sequence>
<evidence type="ECO:0000313" key="1">
    <source>
        <dbReference type="EMBL" id="SPS03093.1"/>
    </source>
</evidence>
<dbReference type="Proteomes" id="UP000256805">
    <property type="component" value="Unassembled WGS sequence"/>
</dbReference>
<evidence type="ECO:0000313" key="2">
    <source>
        <dbReference type="Proteomes" id="UP000256805"/>
    </source>
</evidence>
<name>A0A375JGG7_9BURK</name>
<organism evidence="1 2">
    <name type="scientific">Cupriavidus taiwanensis</name>
    <dbReference type="NCBI Taxonomy" id="164546"/>
    <lineage>
        <taxon>Bacteria</taxon>
        <taxon>Pseudomonadati</taxon>
        <taxon>Pseudomonadota</taxon>
        <taxon>Betaproteobacteria</taxon>
        <taxon>Burkholderiales</taxon>
        <taxon>Burkholderiaceae</taxon>
        <taxon>Cupriavidus</taxon>
    </lineage>
</organism>
<proteinExistence type="predicted"/>
<reference evidence="1 2" key="1">
    <citation type="submission" date="2018-01" db="EMBL/GenBank/DDBJ databases">
        <authorList>
            <person name="Gaut B.S."/>
            <person name="Morton B.R."/>
            <person name="Clegg M.T."/>
            <person name="Duvall M.R."/>
        </authorList>
    </citation>
    <scope>NUCLEOTIDE SEQUENCE [LARGE SCALE GENOMIC DNA]</scope>
    <source>
        <strain evidence="1">Cupriavidus taiwanensis cmp 52</strain>
    </source>
</reference>
<dbReference type="EMBL" id="OVTA01000138">
    <property type="protein sequence ID" value="SPS03093.1"/>
    <property type="molecule type" value="Genomic_DNA"/>
</dbReference>
<accession>A0A375JGG7</accession>
<dbReference type="AlphaFoldDB" id="A0A375JGG7"/>